<dbReference type="GO" id="GO:0016799">
    <property type="term" value="F:hydrolase activity, hydrolyzing N-glycosyl compounds"/>
    <property type="evidence" value="ECO:0007669"/>
    <property type="project" value="InterPro"/>
</dbReference>
<dbReference type="OrthoDB" id="3592035at2759"/>
<dbReference type="AlphaFoldDB" id="A0A6A5Z6N2"/>
<protein>
    <recommendedName>
        <fullName evidence="1">Cellulose-binding Sde182 nucleoside hydrolase-like domain-containing protein</fullName>
    </recommendedName>
</protein>
<evidence type="ECO:0000313" key="3">
    <source>
        <dbReference type="Proteomes" id="UP000799770"/>
    </source>
</evidence>
<accession>A0A6A5Z6N2</accession>
<dbReference type="InterPro" id="IPR011483">
    <property type="entry name" value="Sde182_NH-like"/>
</dbReference>
<proteinExistence type="predicted"/>
<dbReference type="Proteomes" id="UP000799770">
    <property type="component" value="Unassembled WGS sequence"/>
</dbReference>
<feature type="domain" description="Cellulose-binding Sde182 nucleoside hydrolase-like" evidence="1">
    <location>
        <begin position="16"/>
        <end position="141"/>
    </location>
</feature>
<evidence type="ECO:0000259" key="1">
    <source>
        <dbReference type="Pfam" id="PF07632"/>
    </source>
</evidence>
<reference evidence="2" key="1">
    <citation type="journal article" date="2020" name="Stud. Mycol.">
        <title>101 Dothideomycetes genomes: a test case for predicting lifestyles and emergence of pathogens.</title>
        <authorList>
            <person name="Haridas S."/>
            <person name="Albert R."/>
            <person name="Binder M."/>
            <person name="Bloem J."/>
            <person name="Labutti K."/>
            <person name="Salamov A."/>
            <person name="Andreopoulos B."/>
            <person name="Baker S."/>
            <person name="Barry K."/>
            <person name="Bills G."/>
            <person name="Bluhm B."/>
            <person name="Cannon C."/>
            <person name="Castanera R."/>
            <person name="Culley D."/>
            <person name="Daum C."/>
            <person name="Ezra D."/>
            <person name="Gonzalez J."/>
            <person name="Henrissat B."/>
            <person name="Kuo A."/>
            <person name="Liang C."/>
            <person name="Lipzen A."/>
            <person name="Lutzoni F."/>
            <person name="Magnuson J."/>
            <person name="Mondo S."/>
            <person name="Nolan M."/>
            <person name="Ohm R."/>
            <person name="Pangilinan J."/>
            <person name="Park H.-J."/>
            <person name="Ramirez L."/>
            <person name="Alfaro M."/>
            <person name="Sun H."/>
            <person name="Tritt A."/>
            <person name="Yoshinaga Y."/>
            <person name="Zwiers L.-H."/>
            <person name="Turgeon B."/>
            <person name="Goodwin S."/>
            <person name="Spatafora J."/>
            <person name="Crous P."/>
            <person name="Grigoriev I."/>
        </authorList>
    </citation>
    <scope>NUCLEOTIDE SEQUENCE</scope>
    <source>
        <strain evidence="2">CBS 627.86</strain>
    </source>
</reference>
<sequence length="217" mass="23946">MGRIKHTGYCSVVVHHTRPADLRTFTSKIRAYSLSDQNDTGIWIRRNFPAMQYVASRHGFNQYPVAAWLGISSPSVDVGGPDTEIISQEWLTANIQIGPLGEKYPDVLYIMEGDSPTLLYNIPNGLGDPEHPSWGSCGGRYTPNPLDGDAQYGDAVDVVQGLNGQTFTSNQATIWRWRDAFQHEFAARIQWTLAPDGPESNTSHPPIVVVNGSCRTS</sequence>
<organism evidence="2 3">
    <name type="scientific">Lophiotrema nucula</name>
    <dbReference type="NCBI Taxonomy" id="690887"/>
    <lineage>
        <taxon>Eukaryota</taxon>
        <taxon>Fungi</taxon>
        <taxon>Dikarya</taxon>
        <taxon>Ascomycota</taxon>
        <taxon>Pezizomycotina</taxon>
        <taxon>Dothideomycetes</taxon>
        <taxon>Pleosporomycetidae</taxon>
        <taxon>Pleosporales</taxon>
        <taxon>Lophiotremataceae</taxon>
        <taxon>Lophiotrema</taxon>
    </lineage>
</organism>
<evidence type="ECO:0000313" key="2">
    <source>
        <dbReference type="EMBL" id="KAF2114011.1"/>
    </source>
</evidence>
<dbReference type="InterPro" id="IPR036452">
    <property type="entry name" value="Ribo_hydro-like"/>
</dbReference>
<dbReference type="Gene3D" id="3.90.245.10">
    <property type="entry name" value="Ribonucleoside hydrolase-like"/>
    <property type="match status" value="1"/>
</dbReference>
<keyword evidence="3" id="KW-1185">Reference proteome</keyword>
<gene>
    <name evidence="2" type="ORF">BDV96DRAFT_600754</name>
</gene>
<dbReference type="Pfam" id="PF07632">
    <property type="entry name" value="Sde182_NH-like"/>
    <property type="match status" value="1"/>
</dbReference>
<name>A0A6A5Z6N2_9PLEO</name>
<dbReference type="EMBL" id="ML977326">
    <property type="protein sequence ID" value="KAF2114011.1"/>
    <property type="molecule type" value="Genomic_DNA"/>
</dbReference>